<dbReference type="PROSITE" id="PS50943">
    <property type="entry name" value="HTH_CROC1"/>
    <property type="match status" value="1"/>
</dbReference>
<dbReference type="AlphaFoldDB" id="A0A1B0ZZ66"/>
<dbReference type="GO" id="GO:0003677">
    <property type="term" value="F:DNA binding"/>
    <property type="evidence" value="ECO:0007669"/>
    <property type="project" value="InterPro"/>
</dbReference>
<evidence type="ECO:0000313" key="2">
    <source>
        <dbReference type="EMBL" id="ANP39635.1"/>
    </source>
</evidence>
<dbReference type="Gene3D" id="1.10.260.40">
    <property type="entry name" value="lambda repressor-like DNA-binding domains"/>
    <property type="match status" value="1"/>
</dbReference>
<dbReference type="KEGG" id="rmb:K529_002545"/>
<dbReference type="Pfam" id="PF01381">
    <property type="entry name" value="HTH_3"/>
    <property type="match status" value="1"/>
</dbReference>
<proteinExistence type="predicted"/>
<dbReference type="SMART" id="SM00530">
    <property type="entry name" value="HTH_XRE"/>
    <property type="match status" value="1"/>
</dbReference>
<dbReference type="Proteomes" id="UP000013243">
    <property type="component" value="Chromosome"/>
</dbReference>
<dbReference type="InterPro" id="IPR001387">
    <property type="entry name" value="Cro/C1-type_HTH"/>
</dbReference>
<sequence>MSEESQNKSGSAFERDLFCAQLGELVEKRGAIAHICKNAGLNRQQFNRYLSGENIPSLATAYRIASALGVSLDSLAGQAVTRETDPEKMPLDQLFNENASPNTGLVEPGFYWEVTRYGDPSDQFVLSLTHFIPQKTGGLYYRYNQAARADGTIVPQEFWGRYYEAEGKVTVFQTNIRVRNTMGSMALRRLDGYGAELAGQKMGHRFISGARVTTSITALKFIGRQVEQEPNQLLTGIKLRSEIPADIMVLYDSVLALSEAEPGRLHF</sequence>
<accession>A0A1B0ZZ66</accession>
<dbReference type="RefSeq" id="WP_005635435.1">
    <property type="nucleotide sequence ID" value="NZ_CP015230.1"/>
</dbReference>
<dbReference type="InterPro" id="IPR010982">
    <property type="entry name" value="Lambda_DNA-bd_dom_sf"/>
</dbReference>
<feature type="domain" description="HTH cro/C1-type" evidence="1">
    <location>
        <begin position="39"/>
        <end position="75"/>
    </location>
</feature>
<reference evidence="2 3" key="1">
    <citation type="journal article" date="2016" name="ISME J.">
        <title>Global occurrence and heterogeneity of the Roseobacter-clade species Ruegeria mobilis.</title>
        <authorList>
            <person name="Sonnenschein E."/>
            <person name="Gram L."/>
        </authorList>
    </citation>
    <scope>NUCLEOTIDE SEQUENCE [LARGE SCALE GENOMIC DNA]</scope>
    <source>
        <strain evidence="2 3">F1926</strain>
    </source>
</reference>
<dbReference type="STRING" id="1265309.K529_002545"/>
<organism evidence="2 3">
    <name type="scientific">Tritonibacter mobilis F1926</name>
    <dbReference type="NCBI Taxonomy" id="1265309"/>
    <lineage>
        <taxon>Bacteria</taxon>
        <taxon>Pseudomonadati</taxon>
        <taxon>Pseudomonadota</taxon>
        <taxon>Alphaproteobacteria</taxon>
        <taxon>Rhodobacterales</taxon>
        <taxon>Paracoccaceae</taxon>
        <taxon>Tritonibacter</taxon>
    </lineage>
</organism>
<name>A0A1B0ZZ66_9RHOB</name>
<dbReference type="OrthoDB" id="8902678at2"/>
<dbReference type="GeneID" id="28248675"/>
<dbReference type="EMBL" id="CP015230">
    <property type="protein sequence ID" value="ANP39635.1"/>
    <property type="molecule type" value="Genomic_DNA"/>
</dbReference>
<dbReference type="SUPFAM" id="SSF47413">
    <property type="entry name" value="lambda repressor-like DNA-binding domains"/>
    <property type="match status" value="1"/>
</dbReference>
<gene>
    <name evidence="2" type="ORF">K529_002545</name>
</gene>
<dbReference type="CDD" id="cd00093">
    <property type="entry name" value="HTH_XRE"/>
    <property type="match status" value="1"/>
</dbReference>
<evidence type="ECO:0000313" key="3">
    <source>
        <dbReference type="Proteomes" id="UP000013243"/>
    </source>
</evidence>
<evidence type="ECO:0000259" key="1">
    <source>
        <dbReference type="PROSITE" id="PS50943"/>
    </source>
</evidence>
<protein>
    <submittedName>
        <fullName evidence="2">Transcriptional regulator</fullName>
    </submittedName>
</protein>